<dbReference type="InterPro" id="IPR036938">
    <property type="entry name" value="PAP2/HPO_sf"/>
</dbReference>
<dbReference type="PANTHER" id="PTHR14969">
    <property type="entry name" value="SPHINGOSINE-1-PHOSPHATE PHOSPHOHYDROLASE"/>
    <property type="match status" value="1"/>
</dbReference>
<dbReference type="CDD" id="cd03394">
    <property type="entry name" value="PAP2_like_5"/>
    <property type="match status" value="1"/>
</dbReference>
<dbReference type="STRING" id="1703345.A3860_13790"/>
<reference evidence="4 5" key="1">
    <citation type="submission" date="2016-03" db="EMBL/GenBank/DDBJ databases">
        <title>Niastella vici sp. nov., isolated from farmland soil.</title>
        <authorList>
            <person name="Chen L."/>
            <person name="Wang D."/>
            <person name="Yang S."/>
            <person name="Wang G."/>
        </authorList>
    </citation>
    <scope>NUCLEOTIDE SEQUENCE [LARGE SCALE GENOMIC DNA]</scope>
    <source>
        <strain evidence="4 5">DJ57</strain>
    </source>
</reference>
<evidence type="ECO:0000256" key="1">
    <source>
        <dbReference type="SAM" id="Phobius"/>
    </source>
</evidence>
<dbReference type="RefSeq" id="WP_216823381.1">
    <property type="nucleotide sequence ID" value="NZ_LVYD01000002.1"/>
</dbReference>
<dbReference type="Proteomes" id="UP000192796">
    <property type="component" value="Unassembled WGS sequence"/>
</dbReference>
<sequence>MNSIRGKISINIVLICLAVFNRLHVVAQDSTCQAYAATDNDQLLRKTFVPACLLAGSMATWHYRKDFRDLRNKYMPGFCHHYDDYLQYAPAALVFSLKTAGVRGKYNTKRTVVSYVLSSFIMAGLTNSLKYTSRVERPDGSARNSFPSGHTANAFMNASFLDHEYGNRSLGYSVFGYTAATITAMTRQFNNRHWVPDILAGAAIGMLSAELGNYLAGKICKKDRKRTCCVLL</sequence>
<keyword evidence="1" id="KW-1133">Transmembrane helix</keyword>
<gene>
    <name evidence="4" type="ORF">A3860_13790</name>
</gene>
<protein>
    <recommendedName>
        <fullName evidence="3">Phosphatidic acid phosphatase type 2/haloperoxidase domain-containing protein</fullName>
    </recommendedName>
</protein>
<dbReference type="AlphaFoldDB" id="A0A1V9G7U1"/>
<proteinExistence type="predicted"/>
<dbReference type="SUPFAM" id="SSF48317">
    <property type="entry name" value="Acid phosphatase/Vanadium-dependent haloperoxidase"/>
    <property type="match status" value="1"/>
</dbReference>
<feature type="transmembrane region" description="Helical" evidence="1">
    <location>
        <begin position="112"/>
        <end position="129"/>
    </location>
</feature>
<dbReference type="Pfam" id="PF01569">
    <property type="entry name" value="PAP2"/>
    <property type="match status" value="1"/>
</dbReference>
<feature type="domain" description="Phosphatidic acid phosphatase type 2/haloperoxidase" evidence="3">
    <location>
        <begin position="137"/>
        <end position="210"/>
    </location>
</feature>
<evidence type="ECO:0000313" key="5">
    <source>
        <dbReference type="Proteomes" id="UP000192796"/>
    </source>
</evidence>
<organism evidence="4 5">
    <name type="scientific">Niastella vici</name>
    <dbReference type="NCBI Taxonomy" id="1703345"/>
    <lineage>
        <taxon>Bacteria</taxon>
        <taxon>Pseudomonadati</taxon>
        <taxon>Bacteroidota</taxon>
        <taxon>Chitinophagia</taxon>
        <taxon>Chitinophagales</taxon>
        <taxon>Chitinophagaceae</taxon>
        <taxon>Niastella</taxon>
    </lineage>
</organism>
<feature type="transmembrane region" description="Helical" evidence="1">
    <location>
        <begin position="198"/>
        <end position="216"/>
    </location>
</feature>
<comment type="caution">
    <text evidence="4">The sequence shown here is derived from an EMBL/GenBank/DDBJ whole genome shotgun (WGS) entry which is preliminary data.</text>
</comment>
<accession>A0A1V9G7U1</accession>
<keyword evidence="1" id="KW-0472">Membrane</keyword>
<evidence type="ECO:0000313" key="4">
    <source>
        <dbReference type="EMBL" id="OQP66548.1"/>
    </source>
</evidence>
<feature type="chain" id="PRO_5012438584" description="Phosphatidic acid phosphatase type 2/haloperoxidase domain-containing protein" evidence="2">
    <location>
        <begin position="28"/>
        <end position="232"/>
    </location>
</feature>
<keyword evidence="5" id="KW-1185">Reference proteome</keyword>
<keyword evidence="2" id="KW-0732">Signal</keyword>
<dbReference type="Gene3D" id="1.20.144.10">
    <property type="entry name" value="Phosphatidic acid phosphatase type 2/haloperoxidase"/>
    <property type="match status" value="1"/>
</dbReference>
<dbReference type="PANTHER" id="PTHR14969:SF13">
    <property type="entry name" value="AT30094P"/>
    <property type="match status" value="1"/>
</dbReference>
<evidence type="ECO:0000256" key="2">
    <source>
        <dbReference type="SAM" id="SignalP"/>
    </source>
</evidence>
<evidence type="ECO:0000259" key="3">
    <source>
        <dbReference type="Pfam" id="PF01569"/>
    </source>
</evidence>
<name>A0A1V9G7U1_9BACT</name>
<dbReference type="InterPro" id="IPR000326">
    <property type="entry name" value="PAP2/HPO"/>
</dbReference>
<keyword evidence="1" id="KW-0812">Transmembrane</keyword>
<dbReference type="EMBL" id="LVYD01000002">
    <property type="protein sequence ID" value="OQP66548.1"/>
    <property type="molecule type" value="Genomic_DNA"/>
</dbReference>
<feature type="signal peptide" evidence="2">
    <location>
        <begin position="1"/>
        <end position="27"/>
    </location>
</feature>